<evidence type="ECO:0000256" key="1">
    <source>
        <dbReference type="SAM" id="Coils"/>
    </source>
</evidence>
<feature type="coiled-coil region" evidence="1">
    <location>
        <begin position="258"/>
        <end position="517"/>
    </location>
</feature>
<keyword evidence="3" id="KW-1185">Reference proteome</keyword>
<evidence type="ECO:0000313" key="3">
    <source>
        <dbReference type="Proteomes" id="UP000825935"/>
    </source>
</evidence>
<dbReference type="Proteomes" id="UP000825935">
    <property type="component" value="Chromosome 15"/>
</dbReference>
<dbReference type="AlphaFoldDB" id="A0A8T2T7L8"/>
<reference evidence="2" key="1">
    <citation type="submission" date="2021-08" db="EMBL/GenBank/DDBJ databases">
        <title>WGS assembly of Ceratopteris richardii.</title>
        <authorList>
            <person name="Marchant D.B."/>
            <person name="Chen G."/>
            <person name="Jenkins J."/>
            <person name="Shu S."/>
            <person name="Leebens-Mack J."/>
            <person name="Grimwood J."/>
            <person name="Schmutz J."/>
            <person name="Soltis P."/>
            <person name="Soltis D."/>
            <person name="Chen Z.-H."/>
        </authorList>
    </citation>
    <scope>NUCLEOTIDE SEQUENCE</scope>
    <source>
        <strain evidence="2">Whitten #5841</strain>
        <tissue evidence="2">Leaf</tissue>
    </source>
</reference>
<proteinExistence type="predicted"/>
<dbReference type="OMA" id="KCELASY"/>
<sequence length="567" mass="65511">MELSALCPVVRLQFRSKFCHVRARKAHSDGQISRLTLSPFLSISLSPFKLPSSDHFAAAASSFSKERLALLHESIFLDSDSEILNEQSTTFVFLEENIDRLEEVLNEIEEEIVRGDIYPSAVVEAESKVFSLQKELSQLQTLLESKHNRLEASLDEIRALKSRLQDVEVQSGALTLYKEAQEAKQADELSRLQSLSKGNLEVLEKHMFVNEAMNQSLEMVQNVWECITRSNSSLVALKLIGILQREALHYFEALGIALKELEQEKIAANKILLKLQKSSDNLKEKDMEINSLRHEVSRQIQKHEVLSKELANAGAEVSNLNKKLSGAENLLEKERKSLSAARDGLEKLDHALLNEESKVRDLFREVSSLKEQLEQREETVQSLTKEKLKYRGFQDLARKHLKEFHESERKVRELTANCNALENNIRFKDQLVEEMKKHAAERTEAMRIATEIKKDLNSCRHRELQLEQELEREKLQVKNLRWELMENSRAVKAEMALQQAEKDMLNLNKDLAILQEGIRSRDNVIKLLQENIDGNVHILKRASEDREKMRQMEEHMYRLESKLKEFL</sequence>
<name>A0A8T2T7L8_CERRI</name>
<protein>
    <submittedName>
        <fullName evidence="2">Uncharacterized protein</fullName>
    </submittedName>
</protein>
<dbReference type="EMBL" id="CM035420">
    <property type="protein sequence ID" value="KAH7404929.1"/>
    <property type="molecule type" value="Genomic_DNA"/>
</dbReference>
<accession>A0A8T2T7L8</accession>
<keyword evidence="1" id="KW-0175">Coiled coil</keyword>
<organism evidence="2 3">
    <name type="scientific">Ceratopteris richardii</name>
    <name type="common">Triangle waterfern</name>
    <dbReference type="NCBI Taxonomy" id="49495"/>
    <lineage>
        <taxon>Eukaryota</taxon>
        <taxon>Viridiplantae</taxon>
        <taxon>Streptophyta</taxon>
        <taxon>Embryophyta</taxon>
        <taxon>Tracheophyta</taxon>
        <taxon>Polypodiopsida</taxon>
        <taxon>Polypodiidae</taxon>
        <taxon>Polypodiales</taxon>
        <taxon>Pteridineae</taxon>
        <taxon>Pteridaceae</taxon>
        <taxon>Parkerioideae</taxon>
        <taxon>Ceratopteris</taxon>
    </lineage>
</organism>
<gene>
    <name evidence="2" type="ORF">KP509_15G049800</name>
</gene>
<comment type="caution">
    <text evidence="2">The sequence shown here is derived from an EMBL/GenBank/DDBJ whole genome shotgun (WGS) entry which is preliminary data.</text>
</comment>
<dbReference type="OrthoDB" id="1933448at2759"/>
<evidence type="ECO:0000313" key="2">
    <source>
        <dbReference type="EMBL" id="KAH7404929.1"/>
    </source>
</evidence>
<feature type="coiled-coil region" evidence="1">
    <location>
        <begin position="84"/>
        <end position="170"/>
    </location>
</feature>